<accession>A0A9D2M6B5</accession>
<gene>
    <name evidence="1" type="ORF">H9945_07115</name>
</gene>
<organism evidence="1 2">
    <name type="scientific">Candidatus Gemmiger avicola</name>
    <dbReference type="NCBI Taxonomy" id="2838605"/>
    <lineage>
        <taxon>Bacteria</taxon>
        <taxon>Bacillati</taxon>
        <taxon>Bacillota</taxon>
        <taxon>Clostridia</taxon>
        <taxon>Eubacteriales</taxon>
        <taxon>Gemmiger</taxon>
    </lineage>
</organism>
<evidence type="ECO:0000313" key="1">
    <source>
        <dbReference type="EMBL" id="HJB42251.1"/>
    </source>
</evidence>
<name>A0A9D2M6B5_9FIRM</name>
<reference evidence="1" key="2">
    <citation type="submission" date="2021-04" db="EMBL/GenBank/DDBJ databases">
        <authorList>
            <person name="Gilroy R."/>
        </authorList>
    </citation>
    <scope>NUCLEOTIDE SEQUENCE</scope>
    <source>
        <strain evidence="1">ChiBcec8-13705</strain>
    </source>
</reference>
<dbReference type="EMBL" id="DWYG01000120">
    <property type="protein sequence ID" value="HJB42251.1"/>
    <property type="molecule type" value="Genomic_DNA"/>
</dbReference>
<dbReference type="Proteomes" id="UP000886803">
    <property type="component" value="Unassembled WGS sequence"/>
</dbReference>
<evidence type="ECO:0000313" key="2">
    <source>
        <dbReference type="Proteomes" id="UP000886803"/>
    </source>
</evidence>
<protein>
    <submittedName>
        <fullName evidence="1">Uncharacterized protein</fullName>
    </submittedName>
</protein>
<dbReference type="AlphaFoldDB" id="A0A9D2M6B5"/>
<reference evidence="1" key="1">
    <citation type="journal article" date="2021" name="PeerJ">
        <title>Extensive microbial diversity within the chicken gut microbiome revealed by metagenomics and culture.</title>
        <authorList>
            <person name="Gilroy R."/>
            <person name="Ravi A."/>
            <person name="Getino M."/>
            <person name="Pursley I."/>
            <person name="Horton D.L."/>
            <person name="Alikhan N.F."/>
            <person name="Baker D."/>
            <person name="Gharbi K."/>
            <person name="Hall N."/>
            <person name="Watson M."/>
            <person name="Adriaenssens E.M."/>
            <person name="Foster-Nyarko E."/>
            <person name="Jarju S."/>
            <person name="Secka A."/>
            <person name="Antonio M."/>
            <person name="Oren A."/>
            <person name="Chaudhuri R.R."/>
            <person name="La Ragione R."/>
            <person name="Hildebrand F."/>
            <person name="Pallen M.J."/>
        </authorList>
    </citation>
    <scope>NUCLEOTIDE SEQUENCE</scope>
    <source>
        <strain evidence="1">ChiBcec8-13705</strain>
    </source>
</reference>
<sequence>MDNDAKWKETARNIVKGGLFRWKYRGVPILSAEAGNNLIGDWLREGRIFCMGRCGATEMRTIAEYRRTGGQTYRDAVRADIRNLSGVFPTDDETLNRFCTLYTDCVQKIDLLALWDVGAEREVIAGCKGTLFAKLRALEPYYHPRPWSAALAGKRVLVVHPFKDTILRQYARREQLFPGTDILPEFASLTVIRAVQGLAGQETGYASWFDALEAMESQMDAVDYDVAITGAGAYSMPLAIHARDTGHAAIQMSGATQLLFGIRGKRWDTHPQISRLYNDAWVRPAENEGIANREVVEGGSYW</sequence>
<comment type="caution">
    <text evidence="1">The sequence shown here is derived from an EMBL/GenBank/DDBJ whole genome shotgun (WGS) entry which is preliminary data.</text>
</comment>
<proteinExistence type="predicted"/>